<dbReference type="SMART" id="SM00473">
    <property type="entry name" value="PAN_AP"/>
    <property type="match status" value="3"/>
</dbReference>
<protein>
    <submittedName>
        <fullName evidence="3">(pine wood nematode) hypothetical protein</fullName>
    </submittedName>
</protein>
<accession>A0A7I8WGF5</accession>
<name>A0A7I8WGF5_BURXY</name>
<keyword evidence="4" id="KW-1185">Reference proteome</keyword>
<dbReference type="EMBL" id="CAJFCV020000003">
    <property type="protein sequence ID" value="CAG9111178.1"/>
    <property type="molecule type" value="Genomic_DNA"/>
</dbReference>
<dbReference type="AlphaFoldDB" id="A0A7I8WGF5"/>
<feature type="signal peptide" evidence="1">
    <location>
        <begin position="1"/>
        <end position="16"/>
    </location>
</feature>
<proteinExistence type="predicted"/>
<keyword evidence="1" id="KW-0732">Signal</keyword>
<feature type="domain" description="Apple" evidence="2">
    <location>
        <begin position="172"/>
        <end position="265"/>
    </location>
</feature>
<feature type="domain" description="Apple" evidence="2">
    <location>
        <begin position="272"/>
        <end position="350"/>
    </location>
</feature>
<gene>
    <name evidence="3" type="ORF">BXYJ_LOCUS7658</name>
</gene>
<reference evidence="3" key="1">
    <citation type="submission" date="2020-09" db="EMBL/GenBank/DDBJ databases">
        <authorList>
            <person name="Kikuchi T."/>
        </authorList>
    </citation>
    <scope>NUCLEOTIDE SEQUENCE</scope>
    <source>
        <strain evidence="3">Ka4C1</strain>
    </source>
</reference>
<dbReference type="Gene3D" id="3.50.4.10">
    <property type="entry name" value="Hepatocyte Growth Factor"/>
    <property type="match status" value="1"/>
</dbReference>
<dbReference type="InterPro" id="IPR003609">
    <property type="entry name" value="Pan_app"/>
</dbReference>
<dbReference type="EMBL" id="CAJFDI010000003">
    <property type="protein sequence ID" value="CAD5222796.1"/>
    <property type="molecule type" value="Genomic_DNA"/>
</dbReference>
<comment type="caution">
    <text evidence="3">The sequence shown here is derived from an EMBL/GenBank/DDBJ whole genome shotgun (WGS) entry which is preliminary data.</text>
</comment>
<evidence type="ECO:0000313" key="4">
    <source>
        <dbReference type="Proteomes" id="UP000659654"/>
    </source>
</evidence>
<feature type="domain" description="Apple" evidence="2">
    <location>
        <begin position="30"/>
        <end position="110"/>
    </location>
</feature>
<dbReference type="Pfam" id="PF00024">
    <property type="entry name" value="PAN_1"/>
    <property type="match status" value="3"/>
</dbReference>
<dbReference type="SUPFAM" id="SSF57414">
    <property type="entry name" value="Hairpin loop containing domain-like"/>
    <property type="match status" value="3"/>
</dbReference>
<dbReference type="PROSITE" id="PS50948">
    <property type="entry name" value="PAN"/>
    <property type="match status" value="3"/>
</dbReference>
<organism evidence="3 4">
    <name type="scientific">Bursaphelenchus xylophilus</name>
    <name type="common">Pinewood nematode worm</name>
    <name type="synonym">Aphelenchoides xylophilus</name>
    <dbReference type="NCBI Taxonomy" id="6326"/>
    <lineage>
        <taxon>Eukaryota</taxon>
        <taxon>Metazoa</taxon>
        <taxon>Ecdysozoa</taxon>
        <taxon>Nematoda</taxon>
        <taxon>Chromadorea</taxon>
        <taxon>Rhabditida</taxon>
        <taxon>Tylenchina</taxon>
        <taxon>Tylenchomorpha</taxon>
        <taxon>Aphelenchoidea</taxon>
        <taxon>Aphelenchoididae</taxon>
        <taxon>Bursaphelenchus</taxon>
    </lineage>
</organism>
<evidence type="ECO:0000259" key="2">
    <source>
        <dbReference type="PROSITE" id="PS50948"/>
    </source>
</evidence>
<feature type="chain" id="PRO_5036204364" evidence="1">
    <location>
        <begin position="17"/>
        <end position="353"/>
    </location>
</feature>
<dbReference type="Proteomes" id="UP000582659">
    <property type="component" value="Unassembled WGS sequence"/>
</dbReference>
<evidence type="ECO:0000256" key="1">
    <source>
        <dbReference type="SAM" id="SignalP"/>
    </source>
</evidence>
<dbReference type="OrthoDB" id="5850959at2759"/>
<dbReference type="Proteomes" id="UP000659654">
    <property type="component" value="Unassembled WGS sequence"/>
</dbReference>
<evidence type="ECO:0000313" key="3">
    <source>
        <dbReference type="EMBL" id="CAD5222796.1"/>
    </source>
</evidence>
<sequence>MILLLIFSFLLTYLHAARIDPVATRLANECFTPILRRGVSNAVPIAELWNVSPFDCISYCVLKAVKNGDGCASLVYHKNFKTCQLYNHDGNYENAKVVFATGHDYYNRTSFTGVCADPISPIRSYPQGQARPKARAGATLRVDRPVQVPPKQTKPEKKPDHYFLAATPSTACPVDHITSYILAEGFSLGNNDSARAVINGVDREGCSNYCTQNINAVGDRTACIAFTHDSVEEKCELFDEAIKEIGIFTRIEARASATSVAERICIKKSLGCDDGISSFKLIYKQKVNGYILGQVTNLETVTDCLSICFGNPQCKSVTFKKGWCTLHSVYPLEQNLSPADSSTAAFSRTCEKL</sequence>